<dbReference type="PIRSF" id="PIRSF017082">
    <property type="entry name" value="YflP"/>
    <property type="match status" value="1"/>
</dbReference>
<dbReference type="PANTHER" id="PTHR42928">
    <property type="entry name" value="TRICARBOXYLATE-BINDING PROTEIN"/>
    <property type="match status" value="1"/>
</dbReference>
<evidence type="ECO:0000313" key="3">
    <source>
        <dbReference type="EMBL" id="UUI03053.1"/>
    </source>
</evidence>
<dbReference type="Pfam" id="PF03401">
    <property type="entry name" value="TctC"/>
    <property type="match status" value="1"/>
</dbReference>
<dbReference type="Proteomes" id="UP001059773">
    <property type="component" value="Chromosome"/>
</dbReference>
<reference evidence="3" key="1">
    <citation type="submission" date="2022-07" db="EMBL/GenBank/DDBJ databases">
        <title>FELIX.</title>
        <authorList>
            <person name="Wan K.H."/>
            <person name="Park S."/>
            <person name="Lawrence Q."/>
            <person name="Eichenberger J.P."/>
            <person name="Booth B.W."/>
            <person name="Piaggio A.J."/>
            <person name="Chandler J.C."/>
            <person name="Franklin A.B."/>
            <person name="Celniker S.E."/>
        </authorList>
    </citation>
    <scope>NUCLEOTIDE SEQUENCE</scope>
    <source>
        <strain evidence="3">QA-1986 374</strain>
    </source>
</reference>
<gene>
    <name evidence="3" type="ORF">NP439_23990</name>
</gene>
<organism evidence="3 4">
    <name type="scientific">Oceanobacillus jeddahense</name>
    <dbReference type="NCBI Taxonomy" id="1462527"/>
    <lineage>
        <taxon>Bacteria</taxon>
        <taxon>Bacillati</taxon>
        <taxon>Bacillota</taxon>
        <taxon>Bacilli</taxon>
        <taxon>Bacillales</taxon>
        <taxon>Bacillaceae</taxon>
        <taxon>Oceanobacillus</taxon>
    </lineage>
</organism>
<dbReference type="Gene3D" id="3.40.190.10">
    <property type="entry name" value="Periplasmic binding protein-like II"/>
    <property type="match status" value="1"/>
</dbReference>
<dbReference type="Gene3D" id="3.40.190.150">
    <property type="entry name" value="Bordetella uptake gene, domain 1"/>
    <property type="match status" value="1"/>
</dbReference>
<dbReference type="RefSeq" id="WP_256708236.1">
    <property type="nucleotide sequence ID" value="NZ_CP101914.1"/>
</dbReference>
<keyword evidence="4" id="KW-1185">Reference proteome</keyword>
<dbReference type="CDD" id="cd07012">
    <property type="entry name" value="PBP2_Bug_TTT"/>
    <property type="match status" value="1"/>
</dbReference>
<evidence type="ECO:0000256" key="2">
    <source>
        <dbReference type="SAM" id="SignalP"/>
    </source>
</evidence>
<name>A0ABY5JV74_9BACI</name>
<dbReference type="PROSITE" id="PS51257">
    <property type="entry name" value="PROKAR_LIPOPROTEIN"/>
    <property type="match status" value="1"/>
</dbReference>
<dbReference type="SUPFAM" id="SSF53850">
    <property type="entry name" value="Periplasmic binding protein-like II"/>
    <property type="match status" value="1"/>
</dbReference>
<protein>
    <submittedName>
        <fullName evidence="3">Tripartite tricarboxylate transporter substrate binding protein</fullName>
    </submittedName>
</protein>
<keyword evidence="2" id="KW-0732">Signal</keyword>
<feature type="signal peptide" evidence="2">
    <location>
        <begin position="1"/>
        <end position="19"/>
    </location>
</feature>
<dbReference type="EMBL" id="CP101914">
    <property type="protein sequence ID" value="UUI03053.1"/>
    <property type="molecule type" value="Genomic_DNA"/>
</dbReference>
<feature type="chain" id="PRO_5046958361" evidence="2">
    <location>
        <begin position="20"/>
        <end position="323"/>
    </location>
</feature>
<evidence type="ECO:0000256" key="1">
    <source>
        <dbReference type="ARBA" id="ARBA00006987"/>
    </source>
</evidence>
<dbReference type="InterPro" id="IPR005064">
    <property type="entry name" value="BUG"/>
</dbReference>
<dbReference type="PANTHER" id="PTHR42928:SF5">
    <property type="entry name" value="BLR1237 PROTEIN"/>
    <property type="match status" value="1"/>
</dbReference>
<evidence type="ECO:0000313" key="4">
    <source>
        <dbReference type="Proteomes" id="UP001059773"/>
    </source>
</evidence>
<proteinExistence type="inferred from homology"/>
<sequence>MKKLILLSILLCGLLVVTACGSNDGDEAAADNYPEQNIELIVGAGPGGGIDNFARATESQLSDILGTNIQITNLEQASGAVANQTTANNPADGHTLNYISSTYIISNASGQNETGLDQLTPVARMQSDILALIVNPDKFADFDEFLEHVEQNGASVGGTHALSPDEMGFLELVNESGIDNMNYVPYDGTGQVQAAVMGDNLDAYVGVLSAVQEYADSGDLEPILIFTEERLEEFPDTPVTVEDYGWDVTNGNERGVLVHADTPPEIIEKLESTLKEIFDSEEYKDYEEASNLQYRDGWMGSEEYLEKLEADYENYQELITNLK</sequence>
<dbReference type="InterPro" id="IPR042100">
    <property type="entry name" value="Bug_dom1"/>
</dbReference>
<comment type="similarity">
    <text evidence="1">Belongs to the UPF0065 (bug) family.</text>
</comment>
<accession>A0ABY5JV74</accession>